<dbReference type="AlphaFoldDB" id="A0A815FYI1"/>
<dbReference type="EMBL" id="CAJNON010000519">
    <property type="protein sequence ID" value="CAF1300542.1"/>
    <property type="molecule type" value="Genomic_DNA"/>
</dbReference>
<dbReference type="EMBL" id="CAJOAY010000248">
    <property type="protein sequence ID" value="CAF3602317.1"/>
    <property type="molecule type" value="Genomic_DNA"/>
</dbReference>
<comment type="caution">
    <text evidence="3">The sequence shown here is derived from an EMBL/GenBank/DDBJ whole genome shotgun (WGS) entry which is preliminary data.</text>
</comment>
<gene>
    <name evidence="4" type="ORF">IZO911_LOCUS36964</name>
    <name evidence="3" type="ORF">JYZ213_LOCUS33988</name>
    <name evidence="7" type="ORF">KXQ929_LOCUS30254</name>
    <name evidence="6" type="ORF">OKA104_LOCUS6683</name>
    <name evidence="5" type="ORF">OXD698_LOCUS305</name>
    <name evidence="2" type="ORF">VCS650_LOCUS31021</name>
</gene>
<dbReference type="Proteomes" id="UP000663860">
    <property type="component" value="Unassembled WGS sequence"/>
</dbReference>
<dbReference type="Proteomes" id="UP000663868">
    <property type="component" value="Unassembled WGS sequence"/>
</dbReference>
<dbReference type="OrthoDB" id="10041157at2759"/>
<sequence length="136" mass="15957">MPGSSKKISRLEKEAVLRAKTSEYKREQSAYLLTDSYQDEEDFENERHRRYEKIRQAHQIQREIDFQVGMIDKMKERRELETLKKQTASTRSFIATLPPPKPKASSTTDQTNRSGKSTEKKYVYKTRTPAIDTKPN</sequence>
<evidence type="ECO:0000313" key="8">
    <source>
        <dbReference type="Proteomes" id="UP000663845"/>
    </source>
</evidence>
<evidence type="ECO:0000313" key="6">
    <source>
        <dbReference type="EMBL" id="CAF3602317.1"/>
    </source>
</evidence>
<evidence type="ECO:0000313" key="3">
    <source>
        <dbReference type="EMBL" id="CAF1331638.1"/>
    </source>
</evidence>
<evidence type="ECO:0000313" key="2">
    <source>
        <dbReference type="EMBL" id="CAF1300542.1"/>
    </source>
</evidence>
<dbReference type="EMBL" id="CAJNOG010000669">
    <property type="protein sequence ID" value="CAF1331638.1"/>
    <property type="molecule type" value="Genomic_DNA"/>
</dbReference>
<dbReference type="EMBL" id="CAJOBB010003262">
    <property type="protein sequence ID" value="CAF4030504.1"/>
    <property type="molecule type" value="Genomic_DNA"/>
</dbReference>
<organism evidence="3 8">
    <name type="scientific">Adineta steineri</name>
    <dbReference type="NCBI Taxonomy" id="433720"/>
    <lineage>
        <taxon>Eukaryota</taxon>
        <taxon>Metazoa</taxon>
        <taxon>Spiralia</taxon>
        <taxon>Gnathifera</taxon>
        <taxon>Rotifera</taxon>
        <taxon>Eurotatoria</taxon>
        <taxon>Bdelloidea</taxon>
        <taxon>Adinetida</taxon>
        <taxon>Adinetidae</taxon>
        <taxon>Adineta</taxon>
    </lineage>
</organism>
<evidence type="ECO:0000256" key="1">
    <source>
        <dbReference type="SAM" id="MobiDB-lite"/>
    </source>
</evidence>
<dbReference type="Proteomes" id="UP000663881">
    <property type="component" value="Unassembled WGS sequence"/>
</dbReference>
<dbReference type="EMBL" id="CAJNOE010000896">
    <property type="protein sequence ID" value="CAF1354588.1"/>
    <property type="molecule type" value="Genomic_DNA"/>
</dbReference>
<reference evidence="3" key="1">
    <citation type="submission" date="2021-02" db="EMBL/GenBank/DDBJ databases">
        <authorList>
            <person name="Nowell W R."/>
        </authorList>
    </citation>
    <scope>NUCLEOTIDE SEQUENCE</scope>
</reference>
<name>A0A815FYI1_9BILA</name>
<dbReference type="Proteomes" id="UP000663844">
    <property type="component" value="Unassembled WGS sequence"/>
</dbReference>
<accession>A0A815FYI1</accession>
<evidence type="ECO:0000313" key="4">
    <source>
        <dbReference type="EMBL" id="CAF1354588.1"/>
    </source>
</evidence>
<dbReference type="EMBL" id="CAJOAZ010000007">
    <property type="protein sequence ID" value="CAF3484007.1"/>
    <property type="molecule type" value="Genomic_DNA"/>
</dbReference>
<dbReference type="Proteomes" id="UP000663891">
    <property type="component" value="Unassembled WGS sequence"/>
</dbReference>
<feature type="compositionally biased region" description="Polar residues" evidence="1">
    <location>
        <begin position="104"/>
        <end position="115"/>
    </location>
</feature>
<dbReference type="Proteomes" id="UP000663845">
    <property type="component" value="Unassembled WGS sequence"/>
</dbReference>
<protein>
    <submittedName>
        <fullName evidence="3">Uncharacterized protein</fullName>
    </submittedName>
</protein>
<evidence type="ECO:0000313" key="7">
    <source>
        <dbReference type="EMBL" id="CAF4030504.1"/>
    </source>
</evidence>
<feature type="region of interest" description="Disordered" evidence="1">
    <location>
        <begin position="82"/>
        <end position="136"/>
    </location>
</feature>
<evidence type="ECO:0000313" key="5">
    <source>
        <dbReference type="EMBL" id="CAF3484007.1"/>
    </source>
</evidence>
<proteinExistence type="predicted"/>